<evidence type="ECO:0000313" key="6">
    <source>
        <dbReference type="EMBL" id="PJJ63853.1"/>
    </source>
</evidence>
<dbReference type="RefSeq" id="WP_100344303.1">
    <property type="nucleotide sequence ID" value="NZ_PGFB01000002.1"/>
</dbReference>
<dbReference type="InterPro" id="IPR009057">
    <property type="entry name" value="Homeodomain-like_sf"/>
</dbReference>
<evidence type="ECO:0000256" key="4">
    <source>
        <dbReference type="PROSITE-ProRule" id="PRU00335"/>
    </source>
</evidence>
<dbReference type="Pfam" id="PF17754">
    <property type="entry name" value="TetR_C_14"/>
    <property type="match status" value="1"/>
</dbReference>
<keyword evidence="1" id="KW-0805">Transcription regulation</keyword>
<dbReference type="SUPFAM" id="SSF46689">
    <property type="entry name" value="Homeodomain-like"/>
    <property type="match status" value="1"/>
</dbReference>
<dbReference type="InterPro" id="IPR041347">
    <property type="entry name" value="MftR_C"/>
</dbReference>
<keyword evidence="3" id="KW-0804">Transcription</keyword>
<protein>
    <submittedName>
        <fullName evidence="6">AcrR family transcriptional regulator</fullName>
    </submittedName>
</protein>
<evidence type="ECO:0000259" key="5">
    <source>
        <dbReference type="PROSITE" id="PS50977"/>
    </source>
</evidence>
<feature type="domain" description="HTH tetR-type" evidence="5">
    <location>
        <begin position="15"/>
        <end position="75"/>
    </location>
</feature>
<name>A0A2M9C0I9_9MICO</name>
<dbReference type="Proteomes" id="UP000230161">
    <property type="component" value="Unassembled WGS sequence"/>
</dbReference>
<evidence type="ECO:0000256" key="1">
    <source>
        <dbReference type="ARBA" id="ARBA00023015"/>
    </source>
</evidence>
<proteinExistence type="predicted"/>
<dbReference type="GO" id="GO:0000976">
    <property type="term" value="F:transcription cis-regulatory region binding"/>
    <property type="evidence" value="ECO:0007669"/>
    <property type="project" value="TreeGrafter"/>
</dbReference>
<evidence type="ECO:0000313" key="7">
    <source>
        <dbReference type="Proteomes" id="UP000230161"/>
    </source>
</evidence>
<comment type="caution">
    <text evidence="6">The sequence shown here is derived from an EMBL/GenBank/DDBJ whole genome shotgun (WGS) entry which is preliminary data.</text>
</comment>
<keyword evidence="7" id="KW-1185">Reference proteome</keyword>
<organism evidence="6 7">
    <name type="scientific">Compostimonas suwonensis</name>
    <dbReference type="NCBI Taxonomy" id="1048394"/>
    <lineage>
        <taxon>Bacteria</taxon>
        <taxon>Bacillati</taxon>
        <taxon>Actinomycetota</taxon>
        <taxon>Actinomycetes</taxon>
        <taxon>Micrococcales</taxon>
        <taxon>Microbacteriaceae</taxon>
        <taxon>Compostimonas</taxon>
    </lineage>
</organism>
<reference evidence="6 7" key="1">
    <citation type="submission" date="2017-11" db="EMBL/GenBank/DDBJ databases">
        <title>Genomic Encyclopedia of Archaeal and Bacterial Type Strains, Phase II (KMG-II): From Individual Species to Whole Genera.</title>
        <authorList>
            <person name="Goeker M."/>
        </authorList>
    </citation>
    <scope>NUCLEOTIDE SEQUENCE [LARGE SCALE GENOMIC DNA]</scope>
    <source>
        <strain evidence="6 7">DSM 25625</strain>
    </source>
</reference>
<dbReference type="AlphaFoldDB" id="A0A2M9C0I9"/>
<dbReference type="EMBL" id="PGFB01000002">
    <property type="protein sequence ID" value="PJJ63853.1"/>
    <property type="molecule type" value="Genomic_DNA"/>
</dbReference>
<dbReference type="PROSITE" id="PS50977">
    <property type="entry name" value="HTH_TETR_2"/>
    <property type="match status" value="1"/>
</dbReference>
<dbReference type="Pfam" id="PF00440">
    <property type="entry name" value="TetR_N"/>
    <property type="match status" value="1"/>
</dbReference>
<keyword evidence="2 4" id="KW-0238">DNA-binding</keyword>
<dbReference type="PRINTS" id="PR00455">
    <property type="entry name" value="HTHTETR"/>
</dbReference>
<feature type="DNA-binding region" description="H-T-H motif" evidence="4">
    <location>
        <begin position="38"/>
        <end position="57"/>
    </location>
</feature>
<dbReference type="Gene3D" id="1.10.357.10">
    <property type="entry name" value="Tetracycline Repressor, domain 2"/>
    <property type="match status" value="1"/>
</dbReference>
<dbReference type="InterPro" id="IPR001647">
    <property type="entry name" value="HTH_TetR"/>
</dbReference>
<accession>A0A2M9C0I9</accession>
<dbReference type="GO" id="GO:0003700">
    <property type="term" value="F:DNA-binding transcription factor activity"/>
    <property type="evidence" value="ECO:0007669"/>
    <property type="project" value="TreeGrafter"/>
</dbReference>
<gene>
    <name evidence="6" type="ORF">CLV54_1529</name>
</gene>
<evidence type="ECO:0000256" key="2">
    <source>
        <dbReference type="ARBA" id="ARBA00023125"/>
    </source>
</evidence>
<dbReference type="OrthoDB" id="956698at2"/>
<evidence type="ECO:0000256" key="3">
    <source>
        <dbReference type="ARBA" id="ARBA00023163"/>
    </source>
</evidence>
<dbReference type="PANTHER" id="PTHR30055:SF238">
    <property type="entry name" value="MYCOFACTOCIN BIOSYNTHESIS TRANSCRIPTIONAL REGULATOR MFTR-RELATED"/>
    <property type="match status" value="1"/>
</dbReference>
<dbReference type="InterPro" id="IPR050109">
    <property type="entry name" value="HTH-type_TetR-like_transc_reg"/>
</dbReference>
<dbReference type="PANTHER" id="PTHR30055">
    <property type="entry name" value="HTH-TYPE TRANSCRIPTIONAL REGULATOR RUTR"/>
    <property type="match status" value="1"/>
</dbReference>
<sequence>MSDLPRPSLRDHARDAVRRQIAATAVELFDERGFANVTIEDIVTAAGTSPRTFHRYFSAKEETVLIDAETHGTQVRDALERQDLADPWAALRGSLEPLVRNTAHDDGRSLRGMRVMLSAPTLRARNLQKHREWAEFLIPALGQSDLARARALVFGALSCFDAALETWVEQDGVEPLATILNRAFDAVGYR</sequence>